<evidence type="ECO:0000256" key="9">
    <source>
        <dbReference type="ARBA" id="ARBA00033696"/>
    </source>
</evidence>
<keyword evidence="5" id="KW-0808">Transferase</keyword>
<organism evidence="12 13">
    <name type="scientific">Jimgerdemannia flammicorona</name>
    <dbReference type="NCBI Taxonomy" id="994334"/>
    <lineage>
        <taxon>Eukaryota</taxon>
        <taxon>Fungi</taxon>
        <taxon>Fungi incertae sedis</taxon>
        <taxon>Mucoromycota</taxon>
        <taxon>Mucoromycotina</taxon>
        <taxon>Endogonomycetes</taxon>
        <taxon>Endogonales</taxon>
        <taxon>Endogonaceae</taxon>
        <taxon>Jimgerdemannia</taxon>
    </lineage>
</organism>
<dbReference type="EC" id="2.7.4.24" evidence="3"/>
<evidence type="ECO:0000256" key="5">
    <source>
        <dbReference type="ARBA" id="ARBA00022679"/>
    </source>
</evidence>
<evidence type="ECO:0000256" key="6">
    <source>
        <dbReference type="ARBA" id="ARBA00022741"/>
    </source>
</evidence>
<evidence type="ECO:0000256" key="1">
    <source>
        <dbReference type="ARBA" id="ARBA00004496"/>
    </source>
</evidence>
<comment type="caution">
    <text evidence="12">The sequence shown here is derived from an EMBL/GenBank/DDBJ whole genome shotgun (WGS) entry which is preliminary data.</text>
</comment>
<dbReference type="Gene3D" id="3.40.50.11950">
    <property type="match status" value="1"/>
</dbReference>
<comment type="catalytic activity">
    <reaction evidence="10">
        <text>1D-myo-inositol hexakisphosphate + ATP = 1-diphospho-1D-myo-inositol 2,3,4,5,6-pentakisphosphate + ADP</text>
        <dbReference type="Rhea" id="RHEA:37459"/>
        <dbReference type="ChEBI" id="CHEBI:30616"/>
        <dbReference type="ChEBI" id="CHEBI:58130"/>
        <dbReference type="ChEBI" id="CHEBI:74946"/>
        <dbReference type="ChEBI" id="CHEBI:456216"/>
        <dbReference type="EC" id="2.7.4.24"/>
    </reaction>
    <physiologicalReaction direction="left-to-right" evidence="10">
        <dbReference type="Rhea" id="RHEA:37460"/>
    </physiologicalReaction>
</comment>
<dbReference type="OrthoDB" id="18042at2759"/>
<dbReference type="AlphaFoldDB" id="A0A433CY97"/>
<keyword evidence="6" id="KW-0547">Nucleotide-binding</keyword>
<dbReference type="InterPro" id="IPR037446">
    <property type="entry name" value="His_Pase_VIP1"/>
</dbReference>
<dbReference type="GO" id="GO:0005524">
    <property type="term" value="F:ATP binding"/>
    <property type="evidence" value="ECO:0007669"/>
    <property type="project" value="UniProtKB-KW"/>
</dbReference>
<dbReference type="EMBL" id="RBNI01010711">
    <property type="protein sequence ID" value="RUP43557.1"/>
    <property type="molecule type" value="Genomic_DNA"/>
</dbReference>
<dbReference type="GO" id="GO:0005829">
    <property type="term" value="C:cytosol"/>
    <property type="evidence" value="ECO:0007669"/>
    <property type="project" value="TreeGrafter"/>
</dbReference>
<dbReference type="Pfam" id="PF18086">
    <property type="entry name" value="PPIP5K2_N"/>
    <property type="match status" value="1"/>
</dbReference>
<proteinExistence type="inferred from homology"/>
<reference evidence="12 13" key="1">
    <citation type="journal article" date="2018" name="New Phytol.">
        <title>Phylogenomics of Endogonaceae and evolution of mycorrhizas within Mucoromycota.</title>
        <authorList>
            <person name="Chang Y."/>
            <person name="Desiro A."/>
            <person name="Na H."/>
            <person name="Sandor L."/>
            <person name="Lipzen A."/>
            <person name="Clum A."/>
            <person name="Barry K."/>
            <person name="Grigoriev I.V."/>
            <person name="Martin F.M."/>
            <person name="Stajich J.E."/>
            <person name="Smith M.E."/>
            <person name="Bonito G."/>
            <person name="Spatafora J.W."/>
        </authorList>
    </citation>
    <scope>NUCLEOTIDE SEQUENCE [LARGE SCALE GENOMIC DNA]</scope>
    <source>
        <strain evidence="12 13">GMNB39</strain>
    </source>
</reference>
<feature type="domain" description="VIP1 N-terminal" evidence="11">
    <location>
        <begin position="19"/>
        <end position="110"/>
    </location>
</feature>
<gene>
    <name evidence="12" type="ORF">BC936DRAFT_137014</name>
</gene>
<evidence type="ECO:0000256" key="4">
    <source>
        <dbReference type="ARBA" id="ARBA00022490"/>
    </source>
</evidence>
<evidence type="ECO:0000256" key="2">
    <source>
        <dbReference type="ARBA" id="ARBA00005609"/>
    </source>
</evidence>
<dbReference type="GO" id="GO:0033857">
    <property type="term" value="F:5-diphosphoinositol pentakisphosphate 1-kinase activity"/>
    <property type="evidence" value="ECO:0007669"/>
    <property type="project" value="TreeGrafter"/>
</dbReference>
<evidence type="ECO:0000259" key="11">
    <source>
        <dbReference type="Pfam" id="PF18086"/>
    </source>
</evidence>
<dbReference type="Proteomes" id="UP000268093">
    <property type="component" value="Unassembled WGS sequence"/>
</dbReference>
<dbReference type="GO" id="GO:0032958">
    <property type="term" value="P:inositol phosphate biosynthetic process"/>
    <property type="evidence" value="ECO:0007669"/>
    <property type="project" value="TreeGrafter"/>
</dbReference>
<accession>A0A433CY97</accession>
<name>A0A433CY97_9FUNG</name>
<keyword evidence="7" id="KW-0418">Kinase</keyword>
<dbReference type="PANTHER" id="PTHR12750">
    <property type="entry name" value="DIPHOSPHOINOSITOL PENTAKISPHOSPHATE KINASE"/>
    <property type="match status" value="1"/>
</dbReference>
<keyword evidence="8" id="KW-0067">ATP-binding</keyword>
<evidence type="ECO:0000256" key="8">
    <source>
        <dbReference type="ARBA" id="ARBA00022840"/>
    </source>
</evidence>
<evidence type="ECO:0000313" key="12">
    <source>
        <dbReference type="EMBL" id="RUP43557.1"/>
    </source>
</evidence>
<evidence type="ECO:0000313" key="13">
    <source>
        <dbReference type="Proteomes" id="UP000268093"/>
    </source>
</evidence>
<evidence type="ECO:0000256" key="7">
    <source>
        <dbReference type="ARBA" id="ARBA00022777"/>
    </source>
</evidence>
<protein>
    <recommendedName>
        <fullName evidence="3">diphosphoinositol-pentakisphosphate 1-kinase</fullName>
        <ecNumber evidence="3">2.7.4.24</ecNumber>
    </recommendedName>
</protein>
<dbReference type="GO" id="GO:0006020">
    <property type="term" value="P:inositol metabolic process"/>
    <property type="evidence" value="ECO:0007669"/>
    <property type="project" value="TreeGrafter"/>
</dbReference>
<evidence type="ECO:0000256" key="3">
    <source>
        <dbReference type="ARBA" id="ARBA00012893"/>
    </source>
</evidence>
<dbReference type="InterPro" id="IPR040557">
    <property type="entry name" value="VIP1_N"/>
</dbReference>
<comment type="subcellular location">
    <subcellularLocation>
        <location evidence="1">Cytoplasm</location>
    </subcellularLocation>
</comment>
<comment type="catalytic activity">
    <reaction evidence="9">
        <text>5-diphospho-1D-myo-inositol 1,2,3,4,6-pentakisphosphate + ATP + H(+) = 1,5-bis(diphospho)-1D-myo-inositol 2,3,4,6-tetrakisphosphate + ADP</text>
        <dbReference type="Rhea" id="RHEA:10276"/>
        <dbReference type="ChEBI" id="CHEBI:15378"/>
        <dbReference type="ChEBI" id="CHEBI:30616"/>
        <dbReference type="ChEBI" id="CHEBI:58628"/>
        <dbReference type="ChEBI" id="CHEBI:77983"/>
        <dbReference type="ChEBI" id="CHEBI:456216"/>
        <dbReference type="EC" id="2.7.4.24"/>
    </reaction>
    <physiologicalReaction direction="left-to-right" evidence="9">
        <dbReference type="Rhea" id="RHEA:10277"/>
    </physiologicalReaction>
</comment>
<keyword evidence="4" id="KW-0963">Cytoplasm</keyword>
<dbReference type="PANTHER" id="PTHR12750:SF9">
    <property type="entry name" value="INOSITOL HEXAKISPHOSPHATE AND DIPHOSPHOINOSITOL-PENTAKISPHOSPHATE KINASE"/>
    <property type="match status" value="1"/>
</dbReference>
<comment type="similarity">
    <text evidence="2">Belongs to the histidine acid phosphatase family. VIP1 subfamily.</text>
</comment>
<evidence type="ECO:0000256" key="10">
    <source>
        <dbReference type="ARBA" id="ARBA00034629"/>
    </source>
</evidence>
<sequence>MPPTLAHRLPSPPPISHQVVVGVCAMDNKARSKPMRNILNRMLSLGEFEFETVVFGDKVILDEDVENWPGCDFFISFFSSGFPLSKATRYVSLRRPYAVNDLAMQECLWDRRVVLTMLDAIGVRTPQRLTVNRDGGPRLPEEVRHKIELKLGIDINAPVPEEPFEVLDVDTIRIGDKVIKKPFVEKPVSGENHNIHIYYDSARGGGGRKLFRKVRIWGLVDYVVGSVCHGRLYGLVAKAG</sequence>
<keyword evidence="13" id="KW-1185">Reference proteome</keyword>
<dbReference type="FunFam" id="3.40.50.11950:FF:000002">
    <property type="entry name" value="Inositol hexakisphosphate and diphosphoinositol-pentakisphosphate kinase"/>
    <property type="match status" value="1"/>
</dbReference>
<dbReference type="GO" id="GO:0000828">
    <property type="term" value="F:inositol hexakisphosphate kinase activity"/>
    <property type="evidence" value="ECO:0007669"/>
    <property type="project" value="TreeGrafter"/>
</dbReference>